<dbReference type="InterPro" id="IPR012336">
    <property type="entry name" value="Thioredoxin-like_fold"/>
</dbReference>
<keyword evidence="6" id="KW-0812">Transmembrane</keyword>
<evidence type="ECO:0000313" key="9">
    <source>
        <dbReference type="Proteomes" id="UP001152422"/>
    </source>
</evidence>
<evidence type="ECO:0000256" key="4">
    <source>
        <dbReference type="ARBA" id="ARBA00023157"/>
    </source>
</evidence>
<protein>
    <submittedName>
        <fullName evidence="8">DsbA family protein</fullName>
    </submittedName>
</protein>
<feature type="transmembrane region" description="Helical" evidence="6">
    <location>
        <begin position="7"/>
        <end position="27"/>
    </location>
</feature>
<keyword evidence="9" id="KW-1185">Reference proteome</keyword>
<keyword evidence="2" id="KW-0732">Signal</keyword>
<dbReference type="PANTHER" id="PTHR13887">
    <property type="entry name" value="GLUTATHIONE S-TRANSFERASE KAPPA"/>
    <property type="match status" value="1"/>
</dbReference>
<evidence type="ECO:0000256" key="3">
    <source>
        <dbReference type="ARBA" id="ARBA00023002"/>
    </source>
</evidence>
<keyword evidence="6" id="KW-0472">Membrane</keyword>
<dbReference type="SUPFAM" id="SSF52833">
    <property type="entry name" value="Thioredoxin-like"/>
    <property type="match status" value="1"/>
</dbReference>
<keyword evidence="4" id="KW-1015">Disulfide bond</keyword>
<dbReference type="Proteomes" id="UP001152422">
    <property type="component" value="Unassembled WGS sequence"/>
</dbReference>
<dbReference type="InterPro" id="IPR036249">
    <property type="entry name" value="Thioredoxin-like_sf"/>
</dbReference>
<accession>A0A9X4QZP6</accession>
<comment type="similarity">
    <text evidence="1">Belongs to the thioredoxin family. DsbA subfamily.</text>
</comment>
<keyword evidence="6" id="KW-1133">Transmembrane helix</keyword>
<evidence type="ECO:0000256" key="1">
    <source>
        <dbReference type="ARBA" id="ARBA00005791"/>
    </source>
</evidence>
<reference evidence="8" key="1">
    <citation type="submission" date="2022-05" db="EMBL/GenBank/DDBJ databases">
        <title>Comparative genomics of Staphylococcus equorum isolates.</title>
        <authorList>
            <person name="Luelf R.H."/>
        </authorList>
    </citation>
    <scope>NUCLEOTIDE SEQUENCE</scope>
    <source>
        <strain evidence="8">TMW 2.2497</strain>
    </source>
</reference>
<keyword evidence="5" id="KW-0676">Redox-active center</keyword>
<proteinExistence type="inferred from homology"/>
<sequence length="266" mass="30816">MKRNKGTLIFISAIVIIIIIFGTMLVINKHGESNEIKKAQKQVSHAPVLGNKDADNTIVLYADFSCPHCRDFDLNMLDKIKNKYVDNNKANIRFVNGGLLGDDSIYKSAISYSVYEHAPDKYWELNRQLFEEQTQQPQGKFEDKISLETKDISQKSLDSILRNVREREHVKTILGDIGFSDEDMKQIERDVKDADSNAWQNVMNDRHLMKENNVKNVPAVYVNGKQIQMPTKFEEYNKIIKKPYTKVHLTLNNMKVHQIFERKIAQ</sequence>
<comment type="caution">
    <text evidence="8">The sequence shown here is derived from an EMBL/GenBank/DDBJ whole genome shotgun (WGS) entry which is preliminary data.</text>
</comment>
<dbReference type="RefSeq" id="WP_277583543.1">
    <property type="nucleotide sequence ID" value="NZ_JAMBPY010000008.1"/>
</dbReference>
<dbReference type="Gene3D" id="3.40.30.10">
    <property type="entry name" value="Glutaredoxin"/>
    <property type="match status" value="1"/>
</dbReference>
<dbReference type="EMBL" id="JAMBQA010000008">
    <property type="protein sequence ID" value="MDG0847030.1"/>
    <property type="molecule type" value="Genomic_DNA"/>
</dbReference>
<keyword evidence="3" id="KW-0560">Oxidoreductase</keyword>
<organism evidence="8 9">
    <name type="scientific">Staphylococcus equorum</name>
    <dbReference type="NCBI Taxonomy" id="246432"/>
    <lineage>
        <taxon>Bacteria</taxon>
        <taxon>Bacillati</taxon>
        <taxon>Bacillota</taxon>
        <taxon>Bacilli</taxon>
        <taxon>Bacillales</taxon>
        <taxon>Staphylococcaceae</taxon>
        <taxon>Staphylococcus</taxon>
    </lineage>
</organism>
<dbReference type="PANTHER" id="PTHR13887:SF14">
    <property type="entry name" value="DISULFIDE BOND FORMATION PROTEIN D"/>
    <property type="match status" value="1"/>
</dbReference>
<evidence type="ECO:0000256" key="5">
    <source>
        <dbReference type="ARBA" id="ARBA00023284"/>
    </source>
</evidence>
<dbReference type="AlphaFoldDB" id="A0A9X4QZP6"/>
<evidence type="ECO:0000313" key="8">
    <source>
        <dbReference type="EMBL" id="MDG0847030.1"/>
    </source>
</evidence>
<feature type="domain" description="Thioredoxin-like fold" evidence="7">
    <location>
        <begin position="46"/>
        <end position="242"/>
    </location>
</feature>
<evidence type="ECO:0000256" key="2">
    <source>
        <dbReference type="ARBA" id="ARBA00022729"/>
    </source>
</evidence>
<gene>
    <name evidence="8" type="ORF">M4L89_12405</name>
</gene>
<dbReference type="Pfam" id="PF13462">
    <property type="entry name" value="Thioredoxin_4"/>
    <property type="match status" value="1"/>
</dbReference>
<evidence type="ECO:0000259" key="7">
    <source>
        <dbReference type="Pfam" id="PF13462"/>
    </source>
</evidence>
<evidence type="ECO:0000256" key="6">
    <source>
        <dbReference type="SAM" id="Phobius"/>
    </source>
</evidence>
<name>A0A9X4QZP6_9STAP</name>
<dbReference type="GO" id="GO:0016491">
    <property type="term" value="F:oxidoreductase activity"/>
    <property type="evidence" value="ECO:0007669"/>
    <property type="project" value="UniProtKB-KW"/>
</dbReference>